<dbReference type="InParanoid" id="A0A341D4P4"/>
<reference evidence="2" key="1">
    <citation type="submission" date="2025-08" db="UniProtKB">
        <authorList>
            <consortium name="RefSeq"/>
        </authorList>
    </citation>
    <scope>IDENTIFICATION</scope>
    <source>
        <tissue evidence="2">Meat</tissue>
    </source>
</reference>
<name>A0A341D4P4_NEOAA</name>
<dbReference type="KEGG" id="nasi:112413265"/>
<dbReference type="GeneID" id="112413265"/>
<sequence length="216" mass="24052">MPVRKTNKTTQFISADLHSCCFRSDAPQTVISEPAAAPGNLLEMQILQPHPSLLSQTSRASSAAPEPDLDDGILDLECEMDAIQMRYLGVQGADAWDPRILSAIGVFPQNPLHKCMQLIPTGWPRRGCLPQEFCKLLLNTATLEIGNGRRYIYTMGYRQLTNQGFPALSGEMAAKYLPAHHCRPQEPQEFGRRPQDNSNLYVKMENGSVILEVPMQ</sequence>
<evidence type="ECO:0000313" key="1">
    <source>
        <dbReference type="Proteomes" id="UP000252040"/>
    </source>
</evidence>
<evidence type="ECO:0000313" key="2">
    <source>
        <dbReference type="RefSeq" id="XP_024620947.1"/>
    </source>
</evidence>
<protein>
    <submittedName>
        <fullName evidence="2">Uncharacterized protein LOC112413265</fullName>
    </submittedName>
</protein>
<dbReference type="RefSeq" id="XP_024620947.1">
    <property type="nucleotide sequence ID" value="XM_024765179.1"/>
</dbReference>
<dbReference type="Proteomes" id="UP000252040">
    <property type="component" value="Unplaced"/>
</dbReference>
<gene>
    <name evidence="2" type="primary">LOC112413265</name>
</gene>
<organism evidence="1 2">
    <name type="scientific">Neophocaena asiaeorientalis asiaeorientalis</name>
    <name type="common">Yangtze finless porpoise</name>
    <name type="synonym">Neophocaena phocaenoides subsp. asiaeorientalis</name>
    <dbReference type="NCBI Taxonomy" id="1706337"/>
    <lineage>
        <taxon>Eukaryota</taxon>
        <taxon>Metazoa</taxon>
        <taxon>Chordata</taxon>
        <taxon>Craniata</taxon>
        <taxon>Vertebrata</taxon>
        <taxon>Euteleostomi</taxon>
        <taxon>Mammalia</taxon>
        <taxon>Eutheria</taxon>
        <taxon>Laurasiatheria</taxon>
        <taxon>Artiodactyla</taxon>
        <taxon>Whippomorpha</taxon>
        <taxon>Cetacea</taxon>
        <taxon>Odontoceti</taxon>
        <taxon>Phocoenidae</taxon>
        <taxon>Neophocaena</taxon>
    </lineage>
</organism>
<proteinExistence type="predicted"/>
<dbReference type="AlphaFoldDB" id="A0A341D4P4"/>
<keyword evidence="1" id="KW-1185">Reference proteome</keyword>
<accession>A0A341D4P4</accession>